<dbReference type="InterPro" id="IPR033138">
    <property type="entry name" value="Cu_oxidase_CS"/>
</dbReference>
<dbReference type="InterPro" id="IPR011706">
    <property type="entry name" value="Cu-oxidase_C"/>
</dbReference>
<dbReference type="InterPro" id="IPR011707">
    <property type="entry name" value="Cu-oxidase-like_N"/>
</dbReference>
<gene>
    <name evidence="6" type="ORF">DFR29_114118</name>
</gene>
<dbReference type="InterPro" id="IPR045087">
    <property type="entry name" value="Cu-oxidase_fam"/>
</dbReference>
<proteinExistence type="predicted"/>
<comment type="caution">
    <text evidence="6">The sequence shown here is derived from an EMBL/GenBank/DDBJ whole genome shotgun (WGS) entry which is preliminary data.</text>
</comment>
<organism evidence="6 7">
    <name type="scientific">Tahibacter aquaticus</name>
    <dbReference type="NCBI Taxonomy" id="520092"/>
    <lineage>
        <taxon>Bacteria</taxon>
        <taxon>Pseudomonadati</taxon>
        <taxon>Pseudomonadota</taxon>
        <taxon>Gammaproteobacteria</taxon>
        <taxon>Lysobacterales</taxon>
        <taxon>Rhodanobacteraceae</taxon>
        <taxon>Tahibacter</taxon>
    </lineage>
</organism>
<sequence>MTSKRACCAPRPAARAKRISWCCALALGLVVAVPAVAAERVDQGPVRAAIKRTAERLLTGNESVAPRRLPPVPDHEARLELDIVLTTSKIFNPATGEDDTVELRSYRSPGTNPPIPFVAPLIEVQPGETVRVKLNNQLQAEPDCGKVAADNINIPHCFNSTNLHSHGLWVSPSGNSDNVLITVRPGVSFEYEYNIPADHPAGTFWYHPHLHGSTALQVSSGMAGSLIIHGSRLPTAEDNGDVDTLLAQADGAAMPGRLLQLQQVQYACRDSKQQIKTKTEKDSQGKDVVVAWICDKGDTGRIDSYDQFGSRSWIESNRYTSINGQVLPTFAGARSGRLERWRLVHAGVRATVALQFKKMKANAPRFDRLRVEDQDKWVKANCIGDPLPQWEIASDGLTHRKIIEKTENILQPGYRSDVLMLFPEAGDYCVIDAAAAATATIGQQVETRQVLGKVSVDAGGTVAAKEMRAEVIKQLGALAARNMPDAVKAKVSDDVAKLQLDKFVPHEDITTVEKEPQRVEFDIAGGKFMVSGKAYDPHEARTLVLGRQEEWILTSKLANHPFHIHVNPFQIDKILDPSGVDVSVTGEAAKPAGVDAAGKATPAVPADTQYANLKGTWRDTLFVKQGYTLHVRSRYERYIGEYVLHCHILDHEDQGMMQNVRMVLPDGKGGGVYGHH</sequence>
<evidence type="ECO:0000256" key="3">
    <source>
        <dbReference type="SAM" id="SignalP"/>
    </source>
</evidence>
<name>A0A4R6YQF6_9GAMM</name>
<keyword evidence="3" id="KW-0732">Signal</keyword>
<dbReference type="PROSITE" id="PS00080">
    <property type="entry name" value="MULTICOPPER_OXIDASE2"/>
    <property type="match status" value="1"/>
</dbReference>
<dbReference type="GO" id="GO:0016491">
    <property type="term" value="F:oxidoreductase activity"/>
    <property type="evidence" value="ECO:0007669"/>
    <property type="project" value="UniProtKB-KW"/>
</dbReference>
<reference evidence="6 7" key="1">
    <citation type="submission" date="2019-03" db="EMBL/GenBank/DDBJ databases">
        <title>Genomic Encyclopedia of Type Strains, Phase IV (KMG-IV): sequencing the most valuable type-strain genomes for metagenomic binning, comparative biology and taxonomic classification.</title>
        <authorList>
            <person name="Goeker M."/>
        </authorList>
    </citation>
    <scope>NUCLEOTIDE SEQUENCE [LARGE SCALE GENOMIC DNA]</scope>
    <source>
        <strain evidence="6 7">DSM 21667</strain>
    </source>
</reference>
<feature type="domain" description="Plastocyanin-like" evidence="5">
    <location>
        <begin position="159"/>
        <end position="230"/>
    </location>
</feature>
<dbReference type="CDD" id="cd13900">
    <property type="entry name" value="CuRO_3_Tth-MCO_like"/>
    <property type="match status" value="1"/>
</dbReference>
<dbReference type="Pfam" id="PF07731">
    <property type="entry name" value="Cu-oxidase_2"/>
    <property type="match status" value="1"/>
</dbReference>
<dbReference type="CDD" id="cd13853">
    <property type="entry name" value="CuRO_1_Tth-MCO_like"/>
    <property type="match status" value="1"/>
</dbReference>
<dbReference type="RefSeq" id="WP_133820554.1">
    <property type="nucleotide sequence ID" value="NZ_SNZH01000014.1"/>
</dbReference>
<evidence type="ECO:0000259" key="4">
    <source>
        <dbReference type="Pfam" id="PF07731"/>
    </source>
</evidence>
<feature type="chain" id="PRO_5020839095" evidence="3">
    <location>
        <begin position="38"/>
        <end position="676"/>
    </location>
</feature>
<dbReference type="InterPro" id="IPR008972">
    <property type="entry name" value="Cupredoxin"/>
</dbReference>
<evidence type="ECO:0000313" key="6">
    <source>
        <dbReference type="EMBL" id="TDR40066.1"/>
    </source>
</evidence>
<dbReference type="InterPro" id="IPR002355">
    <property type="entry name" value="Cu_oxidase_Cu_BS"/>
</dbReference>
<dbReference type="PANTHER" id="PTHR11709">
    <property type="entry name" value="MULTI-COPPER OXIDASE"/>
    <property type="match status" value="1"/>
</dbReference>
<protein>
    <submittedName>
        <fullName evidence="6">FtsP/CotA-like multicopper oxidase with cupredoxin domain</fullName>
    </submittedName>
</protein>
<dbReference type="PANTHER" id="PTHR11709:SF518">
    <property type="entry name" value="MULTICOPPER OXIDASE"/>
    <property type="match status" value="1"/>
</dbReference>
<keyword evidence="2" id="KW-0560">Oxidoreductase</keyword>
<keyword evidence="1" id="KW-0479">Metal-binding</keyword>
<evidence type="ECO:0000313" key="7">
    <source>
        <dbReference type="Proteomes" id="UP000295293"/>
    </source>
</evidence>
<evidence type="ECO:0000256" key="2">
    <source>
        <dbReference type="ARBA" id="ARBA00023002"/>
    </source>
</evidence>
<dbReference type="OrthoDB" id="9757546at2"/>
<evidence type="ECO:0000259" key="5">
    <source>
        <dbReference type="Pfam" id="PF07732"/>
    </source>
</evidence>
<keyword evidence="7" id="KW-1185">Reference proteome</keyword>
<feature type="domain" description="Plastocyanin-like" evidence="4">
    <location>
        <begin position="532"/>
        <end position="660"/>
    </location>
</feature>
<dbReference type="AlphaFoldDB" id="A0A4R6YQF6"/>
<dbReference type="EMBL" id="SNZH01000014">
    <property type="protein sequence ID" value="TDR40066.1"/>
    <property type="molecule type" value="Genomic_DNA"/>
</dbReference>
<dbReference type="Proteomes" id="UP000295293">
    <property type="component" value="Unassembled WGS sequence"/>
</dbReference>
<dbReference type="GO" id="GO:0005507">
    <property type="term" value="F:copper ion binding"/>
    <property type="evidence" value="ECO:0007669"/>
    <property type="project" value="InterPro"/>
</dbReference>
<dbReference type="SUPFAM" id="SSF49503">
    <property type="entry name" value="Cupredoxins"/>
    <property type="match status" value="3"/>
</dbReference>
<dbReference type="Pfam" id="PF07732">
    <property type="entry name" value="Cu-oxidase_3"/>
    <property type="match status" value="1"/>
</dbReference>
<feature type="signal peptide" evidence="3">
    <location>
        <begin position="1"/>
        <end position="37"/>
    </location>
</feature>
<evidence type="ECO:0000256" key="1">
    <source>
        <dbReference type="ARBA" id="ARBA00022723"/>
    </source>
</evidence>
<dbReference type="Gene3D" id="2.60.40.420">
    <property type="entry name" value="Cupredoxins - blue copper proteins"/>
    <property type="match status" value="3"/>
</dbReference>
<dbReference type="PROSITE" id="PS00079">
    <property type="entry name" value="MULTICOPPER_OXIDASE1"/>
    <property type="match status" value="1"/>
</dbReference>
<accession>A0A4R6YQF6</accession>